<feature type="domain" description="Semialdehyde dehydrogenase NAD-binding" evidence="1">
    <location>
        <begin position="4"/>
        <end position="100"/>
    </location>
</feature>
<evidence type="ECO:0000313" key="3">
    <source>
        <dbReference type="Proteomes" id="UP000308038"/>
    </source>
</evidence>
<dbReference type="PANTHER" id="PTHR14097">
    <property type="entry name" value="OXIDOREDUCTASE HTATIP2"/>
    <property type="match status" value="1"/>
</dbReference>
<dbReference type="InterPro" id="IPR036291">
    <property type="entry name" value="NAD(P)-bd_dom_sf"/>
</dbReference>
<keyword evidence="3" id="KW-1185">Reference proteome</keyword>
<dbReference type="EMBL" id="SSTI01000009">
    <property type="protein sequence ID" value="THG39134.1"/>
    <property type="molecule type" value="Genomic_DNA"/>
</dbReference>
<organism evidence="2 3">
    <name type="scientific">Sphingomonas olei</name>
    <dbReference type="NCBI Taxonomy" id="1886787"/>
    <lineage>
        <taxon>Bacteria</taxon>
        <taxon>Pseudomonadati</taxon>
        <taxon>Pseudomonadota</taxon>
        <taxon>Alphaproteobacteria</taxon>
        <taxon>Sphingomonadales</taxon>
        <taxon>Sphingomonadaceae</taxon>
        <taxon>Sphingomonas</taxon>
    </lineage>
</organism>
<dbReference type="SMART" id="SM00859">
    <property type="entry name" value="Semialdhyde_dh"/>
    <property type="match status" value="1"/>
</dbReference>
<name>A0ABY2QI18_9SPHN</name>
<sequence length="210" mass="22217">MVTRIIMAGGTGLVGGLLTARLRRHPDVTLDSLVRNPRQPVERKVDFAALAALPTAPADVAICCLGTTRRAAGSAAAFRRVDHDYVLAFARLARDAGAHHFITVSSVGAGGRGLYLATKGEAEAGVATLGFDRVDILRPSLLLGPRAERRPGEWLAQRIAPLLDPLLPGPLGRYAALDAAIVAAAIDRLTTCTAPGVYRHHVPDIRRLAS</sequence>
<proteinExistence type="predicted"/>
<reference evidence="2 3" key="1">
    <citation type="submission" date="2019-04" db="EMBL/GenBank/DDBJ databases">
        <title>Microbes associate with the intestines of laboratory mice.</title>
        <authorList>
            <person name="Navarre W."/>
            <person name="Wong E."/>
            <person name="Huang K.C."/>
            <person name="Tropini C."/>
            <person name="Ng K."/>
            <person name="Yu B."/>
        </authorList>
    </citation>
    <scope>NUCLEOTIDE SEQUENCE [LARGE SCALE GENOMIC DNA]</scope>
    <source>
        <strain evidence="2 3">NM83_B4-11</strain>
    </source>
</reference>
<dbReference type="PANTHER" id="PTHR14097:SF7">
    <property type="entry name" value="OXIDOREDUCTASE HTATIP2"/>
    <property type="match status" value="1"/>
</dbReference>
<accession>A0ABY2QI18</accession>
<protein>
    <recommendedName>
        <fullName evidence="1">Semialdehyde dehydrogenase NAD-binding domain-containing protein</fullName>
    </recommendedName>
</protein>
<dbReference type="SUPFAM" id="SSF51735">
    <property type="entry name" value="NAD(P)-binding Rossmann-fold domains"/>
    <property type="match status" value="1"/>
</dbReference>
<comment type="caution">
    <text evidence="2">The sequence shown here is derived from an EMBL/GenBank/DDBJ whole genome shotgun (WGS) entry which is preliminary data.</text>
</comment>
<gene>
    <name evidence="2" type="ORF">E5988_12865</name>
</gene>
<dbReference type="RefSeq" id="WP_136451932.1">
    <property type="nucleotide sequence ID" value="NZ_SSTI01000009.1"/>
</dbReference>
<dbReference type="InterPro" id="IPR000534">
    <property type="entry name" value="Semialdehyde_DH_NAD-bd"/>
</dbReference>
<evidence type="ECO:0000313" key="2">
    <source>
        <dbReference type="EMBL" id="THG39134.1"/>
    </source>
</evidence>
<evidence type="ECO:0000259" key="1">
    <source>
        <dbReference type="SMART" id="SM00859"/>
    </source>
</evidence>
<dbReference type="Gene3D" id="3.40.50.720">
    <property type="entry name" value="NAD(P)-binding Rossmann-like Domain"/>
    <property type="match status" value="1"/>
</dbReference>
<dbReference type="Proteomes" id="UP000308038">
    <property type="component" value="Unassembled WGS sequence"/>
</dbReference>